<dbReference type="InterPro" id="IPR013424">
    <property type="entry name" value="Ice-binding_C"/>
</dbReference>
<evidence type="ECO:0000313" key="3">
    <source>
        <dbReference type="EMBL" id="CAA9551201.1"/>
    </source>
</evidence>
<feature type="compositionally biased region" description="Basic and acidic residues" evidence="1">
    <location>
        <begin position="99"/>
        <end position="111"/>
    </location>
</feature>
<gene>
    <name evidence="3" type="ORF">AVDCRST_MAG81-1911</name>
</gene>
<proteinExistence type="predicted"/>
<protein>
    <recommendedName>
        <fullName evidence="4">PEP-CTERM protein-sorting domain-containing protein</fullName>
    </recommendedName>
</protein>
<sequence length="342" mass="35468">MRNKDLSYRTGVPILVGAIVGAIVTSGAYLITAPLAQAATLFSNDGVQFDEDTTLEFNFKESHGVYKSTFGVIDLNTKERFPLIKETKSSDVFQPVTRPSDRKRNIGDKNDFLGTPGNAVPNPTAKFNFKANTRYSFFLDSAYEERPVGTAYSTNLMNPGGVQQAKFDTDPANLCNGGSTIAWDDTGAVLVKTPEQQDTDFDDVYIEATNGVCAVGGGAAPAAVGGGMPPVVAGGGPGFIPYLPLAGLAALPFVLGGEGDNTSTPLPPVLDTVTPPGAEGTLTPSGAEGTLTLPGPGGTVTLPGAEGTVVQPNAKAVPEPSTTIGSLALIGGFLLRRKFKKI</sequence>
<feature type="transmembrane region" description="Helical" evidence="2">
    <location>
        <begin position="12"/>
        <end position="31"/>
    </location>
</feature>
<evidence type="ECO:0000256" key="2">
    <source>
        <dbReference type="SAM" id="Phobius"/>
    </source>
</evidence>
<name>A0A6J4UMD7_9CYAN</name>
<organism evidence="3">
    <name type="scientific">uncultured Synechococcales cyanobacterium</name>
    <dbReference type="NCBI Taxonomy" id="1936017"/>
    <lineage>
        <taxon>Bacteria</taxon>
        <taxon>Bacillati</taxon>
        <taxon>Cyanobacteriota</taxon>
        <taxon>Cyanophyceae</taxon>
        <taxon>Synechococcales</taxon>
        <taxon>environmental samples</taxon>
    </lineage>
</organism>
<dbReference type="EMBL" id="CADCWO010000001">
    <property type="protein sequence ID" value="CAA9551201.1"/>
    <property type="molecule type" value="Genomic_DNA"/>
</dbReference>
<accession>A0A6J4UMD7</accession>
<dbReference type="AlphaFoldDB" id="A0A6J4UMD7"/>
<reference evidence="3" key="1">
    <citation type="submission" date="2020-02" db="EMBL/GenBank/DDBJ databases">
        <authorList>
            <person name="Meier V. D."/>
        </authorList>
    </citation>
    <scope>NUCLEOTIDE SEQUENCE</scope>
    <source>
        <strain evidence="3">AVDCRST_MAG81</strain>
    </source>
</reference>
<keyword evidence="2" id="KW-0472">Membrane</keyword>
<dbReference type="NCBIfam" id="TIGR02595">
    <property type="entry name" value="PEP_CTERM"/>
    <property type="match status" value="1"/>
</dbReference>
<feature type="region of interest" description="Disordered" evidence="1">
    <location>
        <begin position="95"/>
        <end position="117"/>
    </location>
</feature>
<feature type="region of interest" description="Disordered" evidence="1">
    <location>
        <begin position="276"/>
        <end position="297"/>
    </location>
</feature>
<keyword evidence="2" id="KW-1133">Transmembrane helix</keyword>
<evidence type="ECO:0008006" key="4">
    <source>
        <dbReference type="Google" id="ProtNLM"/>
    </source>
</evidence>
<evidence type="ECO:0000256" key="1">
    <source>
        <dbReference type="SAM" id="MobiDB-lite"/>
    </source>
</evidence>
<keyword evidence="2" id="KW-0812">Transmembrane</keyword>